<evidence type="ECO:0000313" key="11">
    <source>
        <dbReference type="EMBL" id="GGF98150.1"/>
    </source>
</evidence>
<dbReference type="NCBIfam" id="NF009008">
    <property type="entry name" value="PRK12354.1"/>
    <property type="match status" value="1"/>
</dbReference>
<evidence type="ECO:0000256" key="2">
    <source>
        <dbReference type="ARBA" id="ARBA00011066"/>
    </source>
</evidence>
<keyword evidence="5 9" id="KW-0808">Transferase</keyword>
<evidence type="ECO:0000256" key="7">
    <source>
        <dbReference type="ARBA" id="ARBA00048467"/>
    </source>
</evidence>
<dbReference type="Proteomes" id="UP000608420">
    <property type="component" value="Unassembled WGS sequence"/>
</dbReference>
<dbReference type="NCBIfam" id="NF009007">
    <property type="entry name" value="PRK12352.1"/>
    <property type="match status" value="1"/>
</dbReference>
<accession>A0ABQ1VTP5</accession>
<keyword evidence="6 9" id="KW-0418">Kinase</keyword>
<dbReference type="InterPro" id="IPR003964">
    <property type="entry name" value="Carb_kinase"/>
</dbReference>
<dbReference type="NCBIfam" id="TIGR00746">
    <property type="entry name" value="arcC"/>
    <property type="match status" value="1"/>
</dbReference>
<dbReference type="Pfam" id="PF00696">
    <property type="entry name" value="AA_kinase"/>
    <property type="match status" value="1"/>
</dbReference>
<comment type="caution">
    <text evidence="11">The sequence shown here is derived from an EMBL/GenBank/DDBJ whole genome shotgun (WGS) entry which is preliminary data.</text>
</comment>
<comment type="catalytic activity">
    <reaction evidence="7">
        <text>hydrogencarbonate + NH4(+) + ATP = carbamoyl phosphate + ADP + H2O + H(+)</text>
        <dbReference type="Rhea" id="RHEA:10152"/>
        <dbReference type="ChEBI" id="CHEBI:15377"/>
        <dbReference type="ChEBI" id="CHEBI:15378"/>
        <dbReference type="ChEBI" id="CHEBI:17544"/>
        <dbReference type="ChEBI" id="CHEBI:28938"/>
        <dbReference type="ChEBI" id="CHEBI:30616"/>
        <dbReference type="ChEBI" id="CHEBI:58228"/>
        <dbReference type="ChEBI" id="CHEBI:456216"/>
        <dbReference type="EC" id="2.7.2.2"/>
    </reaction>
</comment>
<evidence type="ECO:0000256" key="5">
    <source>
        <dbReference type="ARBA" id="ARBA00022679"/>
    </source>
</evidence>
<dbReference type="GO" id="GO:0016301">
    <property type="term" value="F:kinase activity"/>
    <property type="evidence" value="ECO:0007669"/>
    <property type="project" value="UniProtKB-KW"/>
</dbReference>
<gene>
    <name evidence="11" type="ORF">GCM10010913_19900</name>
</gene>
<dbReference type="PANTHER" id="PTHR30409:SF1">
    <property type="entry name" value="CARBAMATE KINASE-RELATED"/>
    <property type="match status" value="1"/>
</dbReference>
<keyword evidence="4" id="KW-0056">Arginine metabolism</keyword>
<keyword evidence="12" id="KW-1185">Reference proteome</keyword>
<dbReference type="PIRSF" id="PIRSF000723">
    <property type="entry name" value="Carbamate_kin"/>
    <property type="match status" value="1"/>
</dbReference>
<evidence type="ECO:0000256" key="9">
    <source>
        <dbReference type="PIRNR" id="PIRNR000723"/>
    </source>
</evidence>
<protein>
    <recommendedName>
        <fullName evidence="3 8">Carbamate kinase</fullName>
    </recommendedName>
</protein>
<evidence type="ECO:0000256" key="8">
    <source>
        <dbReference type="NCBIfam" id="TIGR00746"/>
    </source>
</evidence>
<name>A0ABQ1VTP5_9BACL</name>
<dbReference type="EMBL" id="BMIW01000011">
    <property type="protein sequence ID" value="GGF98150.1"/>
    <property type="molecule type" value="Genomic_DNA"/>
</dbReference>
<dbReference type="PRINTS" id="PR01469">
    <property type="entry name" value="CARBMTKINASE"/>
</dbReference>
<dbReference type="PANTHER" id="PTHR30409">
    <property type="entry name" value="CARBAMATE KINASE"/>
    <property type="match status" value="1"/>
</dbReference>
<dbReference type="CDD" id="cd04235">
    <property type="entry name" value="AAK_CK"/>
    <property type="match status" value="1"/>
</dbReference>
<comment type="similarity">
    <text evidence="2 9">Belongs to the carbamate kinase family.</text>
</comment>
<evidence type="ECO:0000256" key="4">
    <source>
        <dbReference type="ARBA" id="ARBA00022503"/>
    </source>
</evidence>
<sequence length="324" mass="35150">MAQKVVIALGGNAILQPKQQATYENQVDNVRKCCEVIARIVRQGYEVIITHGNGPQVGNILRQQDEAKEVVPPFPLDVCSAESQGFIGYMMNQCLKNELQKLGLSNHVTSMLTLTEVSKEDPAFLDPAKPIGVFYSEEEARQLAEEKGWIVKEDAGRGWRRVVPSPMPISIIGAHFIRSLTDQGAIVIAAGGGGIPVYRQADGTLIGVEAVIDKDRSGYQLAQDVDADIFMILTDVENVYVNYGTPQQKSLGTISLEEAQQYADEGQFSAGSMGPKMEAAIGFAERGGMSVICSLDQADLALEGKSGTRIIRENDYYKCASQSG</sequence>
<dbReference type="SUPFAM" id="SSF53633">
    <property type="entry name" value="Carbamate kinase-like"/>
    <property type="match status" value="1"/>
</dbReference>
<evidence type="ECO:0000313" key="12">
    <source>
        <dbReference type="Proteomes" id="UP000608420"/>
    </source>
</evidence>
<feature type="domain" description="Aspartate/glutamate/uridylate kinase" evidence="10">
    <location>
        <begin position="4"/>
        <end position="292"/>
    </location>
</feature>
<evidence type="ECO:0000256" key="6">
    <source>
        <dbReference type="ARBA" id="ARBA00022777"/>
    </source>
</evidence>
<dbReference type="RefSeq" id="WP_120464429.1">
    <property type="nucleotide sequence ID" value="NZ_BMIW01000011.1"/>
</dbReference>
<dbReference type="InterPro" id="IPR036393">
    <property type="entry name" value="AceGlu_kinase-like_sf"/>
</dbReference>
<reference evidence="12" key="1">
    <citation type="journal article" date="2019" name="Int. J. Syst. Evol. Microbiol.">
        <title>The Global Catalogue of Microorganisms (GCM) 10K type strain sequencing project: providing services to taxonomists for standard genome sequencing and annotation.</title>
        <authorList>
            <consortium name="The Broad Institute Genomics Platform"/>
            <consortium name="The Broad Institute Genome Sequencing Center for Infectious Disease"/>
            <person name="Wu L."/>
            <person name="Ma J."/>
        </authorList>
    </citation>
    <scope>NUCLEOTIDE SEQUENCE [LARGE SCALE GENOMIC DNA]</scope>
    <source>
        <strain evidence="12">CGMCC 1.15420</strain>
    </source>
</reference>
<proteinExistence type="inferred from homology"/>
<evidence type="ECO:0000256" key="3">
    <source>
        <dbReference type="ARBA" id="ARBA00013070"/>
    </source>
</evidence>
<dbReference type="InterPro" id="IPR001048">
    <property type="entry name" value="Asp/Glu/Uridylate_kinase"/>
</dbReference>
<evidence type="ECO:0000259" key="10">
    <source>
        <dbReference type="Pfam" id="PF00696"/>
    </source>
</evidence>
<comment type="pathway">
    <text evidence="1">Metabolic intermediate metabolism; carbamoyl phosphate degradation; CO(2) and NH(3) from carbamoyl phosphate: step 1/1.</text>
</comment>
<dbReference type="Gene3D" id="3.40.1160.10">
    <property type="entry name" value="Acetylglutamate kinase-like"/>
    <property type="match status" value="1"/>
</dbReference>
<organism evidence="11 12">
    <name type="scientific">Paenibacillus aceti</name>
    <dbReference type="NCBI Taxonomy" id="1820010"/>
    <lineage>
        <taxon>Bacteria</taxon>
        <taxon>Bacillati</taxon>
        <taxon>Bacillota</taxon>
        <taxon>Bacilli</taxon>
        <taxon>Bacillales</taxon>
        <taxon>Paenibacillaceae</taxon>
        <taxon>Paenibacillus</taxon>
    </lineage>
</organism>
<evidence type="ECO:0000256" key="1">
    <source>
        <dbReference type="ARBA" id="ARBA00005118"/>
    </source>
</evidence>